<feature type="region of interest" description="Disordered" evidence="1">
    <location>
        <begin position="77"/>
        <end position="104"/>
    </location>
</feature>
<protein>
    <submittedName>
        <fullName evidence="2">Uncharacterized protein</fullName>
    </submittedName>
</protein>
<name>A0A7S0L6I0_9EUKA</name>
<gene>
    <name evidence="2" type="ORF">CPEL01642_LOCUS4134</name>
</gene>
<proteinExistence type="predicted"/>
<evidence type="ECO:0000256" key="1">
    <source>
        <dbReference type="SAM" id="MobiDB-lite"/>
    </source>
</evidence>
<accession>A0A7S0L6I0</accession>
<organism evidence="2">
    <name type="scientific">Coccolithus braarudii</name>
    <dbReference type="NCBI Taxonomy" id="221442"/>
    <lineage>
        <taxon>Eukaryota</taxon>
        <taxon>Haptista</taxon>
        <taxon>Haptophyta</taxon>
        <taxon>Prymnesiophyceae</taxon>
        <taxon>Coccolithales</taxon>
        <taxon>Coccolithaceae</taxon>
        <taxon>Coccolithus</taxon>
    </lineage>
</organism>
<evidence type="ECO:0000313" key="2">
    <source>
        <dbReference type="EMBL" id="CAD8600804.1"/>
    </source>
</evidence>
<dbReference type="AlphaFoldDB" id="A0A7S0L6I0"/>
<dbReference type="EMBL" id="HBEY01008476">
    <property type="protein sequence ID" value="CAD8600804.1"/>
    <property type="molecule type" value="Transcribed_RNA"/>
</dbReference>
<feature type="compositionally biased region" description="Basic and acidic residues" evidence="1">
    <location>
        <begin position="94"/>
        <end position="104"/>
    </location>
</feature>
<feature type="region of interest" description="Disordered" evidence="1">
    <location>
        <begin position="1"/>
        <end position="39"/>
    </location>
</feature>
<sequence>MAYSRPRKEFQSLGKKEDITQRGKAALKRAREESEQIRENFTRPQRIKLLHAQLKDIEASVEKLHSKMEEVRARLKELEAEQQSRHSSRPLLKRSKDMHANAND</sequence>
<feature type="compositionally biased region" description="Basic and acidic residues" evidence="1">
    <location>
        <begin position="1"/>
        <end position="21"/>
    </location>
</feature>
<feature type="compositionally biased region" description="Basic and acidic residues" evidence="1">
    <location>
        <begin position="29"/>
        <end position="39"/>
    </location>
</feature>
<reference evidence="2" key="1">
    <citation type="submission" date="2021-01" db="EMBL/GenBank/DDBJ databases">
        <authorList>
            <person name="Corre E."/>
            <person name="Pelletier E."/>
            <person name="Niang G."/>
            <person name="Scheremetjew M."/>
            <person name="Finn R."/>
            <person name="Kale V."/>
            <person name="Holt S."/>
            <person name="Cochrane G."/>
            <person name="Meng A."/>
            <person name="Brown T."/>
            <person name="Cohen L."/>
        </authorList>
    </citation>
    <scope>NUCLEOTIDE SEQUENCE</scope>
    <source>
        <strain evidence="2">PLY182g</strain>
    </source>
</reference>